<keyword evidence="3" id="KW-1185">Reference proteome</keyword>
<sequence>HSQPYHISPPRLCAPLPNPAAPRSAAGTLLWPAATQTPHLNQHPCPLGSQAADIHHRRACPNAPHVFHPSIRPRDGLRGPQCGAMGGGQGAGPRCGWRAGGLGCHQELWSQRRGPRHRTTAREGPAMEMLLQKMRDSAQKAEDLLDELDYFRIHDKLHGTYEAADEHGKGCVRNLALNARHTAKAVGKLVNCCAWQRAKRQQRSCNNSSSSPNVNQEVGGCMPKFGKLLPFSSSRHQHVGDDDRGNEQETPELEFNRVDFSQRMKGIVEKLQLMRNEIN</sequence>
<reference evidence="3" key="1">
    <citation type="journal article" date="2014" name="Science">
        <title>Ancient hybridizations among the ancestral genomes of bread wheat.</title>
        <authorList>
            <consortium name="International Wheat Genome Sequencing Consortium,"/>
            <person name="Marcussen T."/>
            <person name="Sandve S.R."/>
            <person name="Heier L."/>
            <person name="Spannagl M."/>
            <person name="Pfeifer M."/>
            <person name="Jakobsen K.S."/>
            <person name="Wulff B.B."/>
            <person name="Steuernagel B."/>
            <person name="Mayer K.F."/>
            <person name="Olsen O.A."/>
        </authorList>
    </citation>
    <scope>NUCLEOTIDE SEQUENCE [LARGE SCALE GENOMIC DNA]</scope>
    <source>
        <strain evidence="3">cv. AL8/78</strain>
    </source>
</reference>
<evidence type="ECO:0000256" key="1">
    <source>
        <dbReference type="SAM" id="MobiDB-lite"/>
    </source>
</evidence>
<dbReference type="Proteomes" id="UP000015105">
    <property type="component" value="Chromosome 2D"/>
</dbReference>
<reference evidence="3" key="2">
    <citation type="journal article" date="2017" name="Nat. Plants">
        <title>The Aegilops tauschii genome reveals multiple impacts of transposons.</title>
        <authorList>
            <person name="Zhao G."/>
            <person name="Zou C."/>
            <person name="Li K."/>
            <person name="Wang K."/>
            <person name="Li T."/>
            <person name="Gao L."/>
            <person name="Zhang X."/>
            <person name="Wang H."/>
            <person name="Yang Z."/>
            <person name="Liu X."/>
            <person name="Jiang W."/>
            <person name="Mao L."/>
            <person name="Kong X."/>
            <person name="Jiao Y."/>
            <person name="Jia J."/>
        </authorList>
    </citation>
    <scope>NUCLEOTIDE SEQUENCE [LARGE SCALE GENOMIC DNA]</scope>
    <source>
        <strain evidence="3">cv. AL8/78</strain>
    </source>
</reference>
<dbReference type="EnsemblPlants" id="AET2Gv20008800.6">
    <property type="protein sequence ID" value="AET2Gv20008800.6"/>
    <property type="gene ID" value="AET2Gv20008800"/>
</dbReference>
<feature type="compositionally biased region" description="Basic and acidic residues" evidence="1">
    <location>
        <begin position="238"/>
        <end position="247"/>
    </location>
</feature>
<dbReference type="AlphaFoldDB" id="A0A453A789"/>
<feature type="region of interest" description="Disordered" evidence="1">
    <location>
        <begin position="65"/>
        <end position="90"/>
    </location>
</feature>
<reference evidence="2" key="3">
    <citation type="journal article" date="2017" name="Nature">
        <title>Genome sequence of the progenitor of the wheat D genome Aegilops tauschii.</title>
        <authorList>
            <person name="Luo M.C."/>
            <person name="Gu Y.Q."/>
            <person name="Puiu D."/>
            <person name="Wang H."/>
            <person name="Twardziok S.O."/>
            <person name="Deal K.R."/>
            <person name="Huo N."/>
            <person name="Zhu T."/>
            <person name="Wang L."/>
            <person name="Wang Y."/>
            <person name="McGuire P.E."/>
            <person name="Liu S."/>
            <person name="Long H."/>
            <person name="Ramasamy R.K."/>
            <person name="Rodriguez J.C."/>
            <person name="Van S.L."/>
            <person name="Yuan L."/>
            <person name="Wang Z."/>
            <person name="Xia Z."/>
            <person name="Xiao L."/>
            <person name="Anderson O.D."/>
            <person name="Ouyang S."/>
            <person name="Liang Y."/>
            <person name="Zimin A.V."/>
            <person name="Pertea G."/>
            <person name="Qi P."/>
            <person name="Bennetzen J.L."/>
            <person name="Dai X."/>
            <person name="Dawson M.W."/>
            <person name="Muller H.G."/>
            <person name="Kugler K."/>
            <person name="Rivarola-Duarte L."/>
            <person name="Spannagl M."/>
            <person name="Mayer K.F.X."/>
            <person name="Lu F.H."/>
            <person name="Bevan M.W."/>
            <person name="Leroy P."/>
            <person name="Li P."/>
            <person name="You F.M."/>
            <person name="Sun Q."/>
            <person name="Liu Z."/>
            <person name="Lyons E."/>
            <person name="Wicker T."/>
            <person name="Salzberg S.L."/>
            <person name="Devos K.M."/>
            <person name="Dvorak J."/>
        </authorList>
    </citation>
    <scope>NUCLEOTIDE SEQUENCE [LARGE SCALE GENOMIC DNA]</scope>
    <source>
        <strain evidence="2">cv. AL8/78</strain>
    </source>
</reference>
<protein>
    <recommendedName>
        <fullName evidence="4">Rx N-terminal domain-containing protein</fullName>
    </recommendedName>
</protein>
<accession>A0A453A789</accession>
<evidence type="ECO:0000313" key="3">
    <source>
        <dbReference type="Proteomes" id="UP000015105"/>
    </source>
</evidence>
<organism evidence="2 3">
    <name type="scientific">Aegilops tauschii subsp. strangulata</name>
    <name type="common">Goatgrass</name>
    <dbReference type="NCBI Taxonomy" id="200361"/>
    <lineage>
        <taxon>Eukaryota</taxon>
        <taxon>Viridiplantae</taxon>
        <taxon>Streptophyta</taxon>
        <taxon>Embryophyta</taxon>
        <taxon>Tracheophyta</taxon>
        <taxon>Spermatophyta</taxon>
        <taxon>Magnoliopsida</taxon>
        <taxon>Liliopsida</taxon>
        <taxon>Poales</taxon>
        <taxon>Poaceae</taxon>
        <taxon>BOP clade</taxon>
        <taxon>Pooideae</taxon>
        <taxon>Triticodae</taxon>
        <taxon>Triticeae</taxon>
        <taxon>Triticinae</taxon>
        <taxon>Aegilops</taxon>
    </lineage>
</organism>
<reference evidence="2" key="5">
    <citation type="journal article" date="2021" name="G3 (Bethesda)">
        <title>Aegilops tauschii genome assembly Aet v5.0 features greater sequence contiguity and improved annotation.</title>
        <authorList>
            <person name="Wang L."/>
            <person name="Zhu T."/>
            <person name="Rodriguez J.C."/>
            <person name="Deal K.R."/>
            <person name="Dubcovsky J."/>
            <person name="McGuire P.E."/>
            <person name="Lux T."/>
            <person name="Spannagl M."/>
            <person name="Mayer K.F.X."/>
            <person name="Baldrich P."/>
            <person name="Meyers B.C."/>
            <person name="Huo N."/>
            <person name="Gu Y.Q."/>
            <person name="Zhou H."/>
            <person name="Devos K.M."/>
            <person name="Bennetzen J.L."/>
            <person name="Unver T."/>
            <person name="Budak H."/>
            <person name="Gulick P.J."/>
            <person name="Galiba G."/>
            <person name="Kalapos B."/>
            <person name="Nelson D.R."/>
            <person name="Li P."/>
            <person name="You F.M."/>
            <person name="Luo M.C."/>
            <person name="Dvorak J."/>
        </authorList>
    </citation>
    <scope>NUCLEOTIDE SEQUENCE [LARGE SCALE GENOMIC DNA]</scope>
    <source>
        <strain evidence="2">cv. AL8/78</strain>
    </source>
</reference>
<reference evidence="2" key="4">
    <citation type="submission" date="2019-03" db="UniProtKB">
        <authorList>
            <consortium name="EnsemblPlants"/>
        </authorList>
    </citation>
    <scope>IDENTIFICATION</scope>
</reference>
<name>A0A453A789_AEGTS</name>
<proteinExistence type="predicted"/>
<dbReference type="Gramene" id="AET2Gv20008800.6">
    <property type="protein sequence ID" value="AET2Gv20008800.6"/>
    <property type="gene ID" value="AET2Gv20008800"/>
</dbReference>
<feature type="region of interest" description="Disordered" evidence="1">
    <location>
        <begin position="232"/>
        <end position="252"/>
    </location>
</feature>
<evidence type="ECO:0008006" key="4">
    <source>
        <dbReference type="Google" id="ProtNLM"/>
    </source>
</evidence>
<evidence type="ECO:0000313" key="2">
    <source>
        <dbReference type="EnsemblPlants" id="AET2Gv20008800.6"/>
    </source>
</evidence>